<keyword evidence="3" id="KW-1185">Reference proteome</keyword>
<dbReference type="OrthoDB" id="5597520at2759"/>
<evidence type="ECO:0000313" key="2">
    <source>
        <dbReference type="EMBL" id="KAJ1968997.1"/>
    </source>
</evidence>
<feature type="region of interest" description="Disordered" evidence="1">
    <location>
        <begin position="1"/>
        <end position="168"/>
    </location>
</feature>
<name>A0A9W8B0A8_9FUNG</name>
<comment type="caution">
    <text evidence="2">The sequence shown here is derived from an EMBL/GenBank/DDBJ whole genome shotgun (WGS) entry which is preliminary data.</text>
</comment>
<dbReference type="InterPro" id="IPR019320">
    <property type="entry name" value="BORCS8"/>
</dbReference>
<proteinExistence type="predicted"/>
<evidence type="ECO:0000256" key="1">
    <source>
        <dbReference type="SAM" id="MobiDB-lite"/>
    </source>
</evidence>
<feature type="compositionally biased region" description="Low complexity" evidence="1">
    <location>
        <begin position="126"/>
        <end position="139"/>
    </location>
</feature>
<feature type="compositionally biased region" description="Polar residues" evidence="1">
    <location>
        <begin position="1"/>
        <end position="20"/>
    </location>
</feature>
<gene>
    <name evidence="2" type="ORF">IWQ62_000907</name>
</gene>
<sequence>MHPTPSGLSWGTSPPTQKTATHPFGMTRFPTANVTPEKPPTSFDHRLVGSASQSPFGASPPVVPRRQPCTLVSSPTPKTRIALPSQHRPQSSSFIAPQRINREIPTSNQGVSVGTGRDRKPVGKTGRPLLLSPGSRSGSQSIRNRSLPHGFSPSVATLSSTLGGRVQQRREAHIPKDYVHHPGRRGCPPPAVESTVTTMGNQASGSPHTRRVDDGSMDGASMYNGAFVVTDPHLSQSPLRRLSKPTLTLSSMSLHHATPVIASARSPLLGGTVPPALVPVTKNDRRQVNQQSRSRRMSEMAPWTPGEPAHSPTSPPLFSSSLAALNQSLANLTVGGPNPSTAVLSPSLWPAPLDQLVTPSRRSSLLGNWGPSNPHTIRDPESAHLRSLQDKVHQVARSLPHWLAVVPHYHSQALESVYQSVHTVVPRVVASKKVVRSTKHKVALAESDVRDSLVTVRALRSLDQINNINSLLYRALHTLETIKGHRSQ</sequence>
<accession>A0A9W8B0A8</accession>
<reference evidence="2" key="1">
    <citation type="submission" date="2022-07" db="EMBL/GenBank/DDBJ databases">
        <title>Phylogenomic reconstructions and comparative analyses of Kickxellomycotina fungi.</title>
        <authorList>
            <person name="Reynolds N.K."/>
            <person name="Stajich J.E."/>
            <person name="Barry K."/>
            <person name="Grigoriev I.V."/>
            <person name="Crous P."/>
            <person name="Smith M.E."/>
        </authorList>
    </citation>
    <scope>NUCLEOTIDE SEQUENCE</scope>
    <source>
        <strain evidence="2">RSA 1196</strain>
    </source>
</reference>
<dbReference type="Proteomes" id="UP001150925">
    <property type="component" value="Unassembled WGS sequence"/>
</dbReference>
<organism evidence="2 3">
    <name type="scientific">Dispira parvispora</name>
    <dbReference type="NCBI Taxonomy" id="1520584"/>
    <lineage>
        <taxon>Eukaryota</taxon>
        <taxon>Fungi</taxon>
        <taxon>Fungi incertae sedis</taxon>
        <taxon>Zoopagomycota</taxon>
        <taxon>Kickxellomycotina</taxon>
        <taxon>Dimargaritomycetes</taxon>
        <taxon>Dimargaritales</taxon>
        <taxon>Dimargaritaceae</taxon>
        <taxon>Dispira</taxon>
    </lineage>
</organism>
<protein>
    <submittedName>
        <fullName evidence="2">Uncharacterized protein</fullName>
    </submittedName>
</protein>
<feature type="region of interest" description="Disordered" evidence="1">
    <location>
        <begin position="275"/>
        <end position="319"/>
    </location>
</feature>
<evidence type="ECO:0000313" key="3">
    <source>
        <dbReference type="Proteomes" id="UP001150925"/>
    </source>
</evidence>
<dbReference type="Pfam" id="PF10167">
    <property type="entry name" value="BORCS8"/>
    <property type="match status" value="1"/>
</dbReference>
<dbReference type="AlphaFoldDB" id="A0A9W8B0A8"/>
<dbReference type="EMBL" id="JANBPY010000108">
    <property type="protein sequence ID" value="KAJ1968997.1"/>
    <property type="molecule type" value="Genomic_DNA"/>
</dbReference>